<protein>
    <submittedName>
        <fullName evidence="7">Nucleotide-sugar transmembrane transporter</fullName>
    </submittedName>
</protein>
<comment type="caution">
    <text evidence="7">The sequence shown here is derived from an EMBL/GenBank/DDBJ whole genome shotgun (WGS) entry which is preliminary data.</text>
</comment>
<feature type="region of interest" description="Disordered" evidence="5">
    <location>
        <begin position="252"/>
        <end position="293"/>
    </location>
</feature>
<evidence type="ECO:0000256" key="1">
    <source>
        <dbReference type="ARBA" id="ARBA00004141"/>
    </source>
</evidence>
<keyword evidence="8" id="KW-1185">Reference proteome</keyword>
<organism evidence="7 8">
    <name type="scientific">Anaeramoeba flamelloides</name>
    <dbReference type="NCBI Taxonomy" id="1746091"/>
    <lineage>
        <taxon>Eukaryota</taxon>
        <taxon>Metamonada</taxon>
        <taxon>Anaeramoebidae</taxon>
        <taxon>Anaeramoeba</taxon>
    </lineage>
</organism>
<feature type="transmembrane region" description="Helical" evidence="6">
    <location>
        <begin position="52"/>
        <end position="78"/>
    </location>
</feature>
<feature type="transmembrane region" description="Helical" evidence="6">
    <location>
        <begin position="163"/>
        <end position="179"/>
    </location>
</feature>
<proteinExistence type="predicted"/>
<evidence type="ECO:0000256" key="3">
    <source>
        <dbReference type="ARBA" id="ARBA00022989"/>
    </source>
</evidence>
<feature type="transmembrane region" description="Helical" evidence="6">
    <location>
        <begin position="310"/>
        <end position="327"/>
    </location>
</feature>
<keyword evidence="4 6" id="KW-0472">Membrane</keyword>
<dbReference type="Proteomes" id="UP001150062">
    <property type="component" value="Unassembled WGS sequence"/>
</dbReference>
<comment type="subcellular location">
    <subcellularLocation>
        <location evidence="1">Membrane</location>
        <topology evidence="1">Multi-pass membrane protein</topology>
    </subcellularLocation>
</comment>
<keyword evidence="3 6" id="KW-1133">Transmembrane helix</keyword>
<sequence>MITKKQPQNKVTTKTQALQRVSPIVMIGYTCLQVLPELVIKFSQVNGLYEYSITAAISLIELLRATCAFFLFYTHTSLAGYGMKQKIKILFTIHQNQVLLFIPAALCCLEGDLLFYNLENYDPSLVKLISFSSLGFKWVFEILKDWKKYLDNKPARRNQQQKLLCFFLMIAGCVLAQYSQSSTFTHVKIRKHSAGFAFFSPAILLFFQGFITCVSINLYKTFLNKIINNGDADSSLQNPQIIKETKNVIDTNDGDNKIKNNENNENNNNSSSSSIINNYPNNEDGNNQDNSDDHGTILFGTEPQLFATKMWFYIQNLIIHFLITLILRGKFPDVIGFFNKIDSTRVILLLVTCLSGMFSPFLRKLITKDLNEFSLIIEIIVITFMSIFVLKTKITFGFIVACLVVSTSILLYNRLHSSFEILINNNEEAIKERNSLDLNDSSKNESKKNELDLLNSKGLIQNNEQSSTKYLEREKMKMKDILIKKSDTEAIDSLQETENST</sequence>
<feature type="transmembrane region" description="Helical" evidence="6">
    <location>
        <begin position="396"/>
        <end position="413"/>
    </location>
</feature>
<dbReference type="InterPro" id="IPR007271">
    <property type="entry name" value="Nuc_sug_transpt"/>
</dbReference>
<feature type="transmembrane region" description="Helical" evidence="6">
    <location>
        <begin position="373"/>
        <end position="390"/>
    </location>
</feature>
<gene>
    <name evidence="7" type="ORF">M0813_28071</name>
</gene>
<evidence type="ECO:0000256" key="5">
    <source>
        <dbReference type="SAM" id="MobiDB-lite"/>
    </source>
</evidence>
<feature type="transmembrane region" description="Helical" evidence="6">
    <location>
        <begin position="199"/>
        <end position="219"/>
    </location>
</feature>
<evidence type="ECO:0000313" key="7">
    <source>
        <dbReference type="EMBL" id="KAJ6236150.1"/>
    </source>
</evidence>
<feature type="compositionally biased region" description="Low complexity" evidence="5">
    <location>
        <begin position="263"/>
        <end position="283"/>
    </location>
</feature>
<feature type="transmembrane region" description="Helical" evidence="6">
    <location>
        <begin position="347"/>
        <end position="366"/>
    </location>
</feature>
<keyword evidence="2 6" id="KW-0812">Transmembrane</keyword>
<accession>A0ABQ8XVG0</accession>
<evidence type="ECO:0000256" key="6">
    <source>
        <dbReference type="SAM" id="Phobius"/>
    </source>
</evidence>
<feature type="transmembrane region" description="Helical" evidence="6">
    <location>
        <begin position="21"/>
        <end position="40"/>
    </location>
</feature>
<reference evidence="7" key="1">
    <citation type="submission" date="2022-08" db="EMBL/GenBank/DDBJ databases">
        <title>Novel sulfate-reducing endosymbionts in the free-living metamonad Anaeramoeba.</title>
        <authorList>
            <person name="Jerlstrom-Hultqvist J."/>
            <person name="Cepicka I."/>
            <person name="Gallot-Lavallee L."/>
            <person name="Salas-Leiva D."/>
            <person name="Curtis B.A."/>
            <person name="Zahonova K."/>
            <person name="Pipaliya S."/>
            <person name="Dacks J."/>
            <person name="Roger A.J."/>
        </authorList>
    </citation>
    <scope>NUCLEOTIDE SEQUENCE</scope>
    <source>
        <strain evidence="7">Schooner1</strain>
    </source>
</reference>
<evidence type="ECO:0000313" key="8">
    <source>
        <dbReference type="Proteomes" id="UP001150062"/>
    </source>
</evidence>
<dbReference type="EMBL" id="JAOAOG010000246">
    <property type="protein sequence ID" value="KAJ6236150.1"/>
    <property type="molecule type" value="Genomic_DNA"/>
</dbReference>
<dbReference type="PANTHER" id="PTHR10231">
    <property type="entry name" value="NUCLEOTIDE-SUGAR TRANSMEMBRANE TRANSPORTER"/>
    <property type="match status" value="1"/>
</dbReference>
<name>A0ABQ8XVG0_9EUKA</name>
<evidence type="ECO:0000256" key="2">
    <source>
        <dbReference type="ARBA" id="ARBA00022692"/>
    </source>
</evidence>
<evidence type="ECO:0000256" key="4">
    <source>
        <dbReference type="ARBA" id="ARBA00023136"/>
    </source>
</evidence>